<keyword evidence="2 9" id="KW-0678">Repressor</keyword>
<dbReference type="Proteomes" id="UP000198833">
    <property type="component" value="Unassembled WGS sequence"/>
</dbReference>
<dbReference type="InterPro" id="IPR023673">
    <property type="entry name" value="Ribosomal_uL1_CS"/>
</dbReference>
<accession>A0A1H9C3Y8</accession>
<dbReference type="Gene3D" id="3.40.50.790">
    <property type="match status" value="1"/>
</dbReference>
<comment type="similarity">
    <text evidence="1 9 10">Belongs to the universal ribosomal protein uL1 family.</text>
</comment>
<dbReference type="InterPro" id="IPR028364">
    <property type="entry name" value="Ribosomal_uL1/biogenesis"/>
</dbReference>
<dbReference type="GO" id="GO:0019843">
    <property type="term" value="F:rRNA binding"/>
    <property type="evidence" value="ECO:0007669"/>
    <property type="project" value="UniProtKB-UniRule"/>
</dbReference>
<evidence type="ECO:0000313" key="11">
    <source>
        <dbReference type="EMBL" id="SEP95697.1"/>
    </source>
</evidence>
<dbReference type="OrthoDB" id="9803740at2"/>
<proteinExistence type="inferred from homology"/>
<dbReference type="GO" id="GO:0000049">
    <property type="term" value="F:tRNA binding"/>
    <property type="evidence" value="ECO:0007669"/>
    <property type="project" value="UniProtKB-KW"/>
</dbReference>
<dbReference type="AlphaFoldDB" id="A0A1H9C3Y8"/>
<organism evidence="11 12">
    <name type="scientific">Ignavigranum ruoffiae</name>
    <dbReference type="NCBI Taxonomy" id="89093"/>
    <lineage>
        <taxon>Bacteria</taxon>
        <taxon>Bacillati</taxon>
        <taxon>Bacillota</taxon>
        <taxon>Bacilli</taxon>
        <taxon>Lactobacillales</taxon>
        <taxon>Aerococcaceae</taxon>
        <taxon>Ignavigranum</taxon>
    </lineage>
</organism>
<reference evidence="11 12" key="1">
    <citation type="submission" date="2016-10" db="EMBL/GenBank/DDBJ databases">
        <authorList>
            <person name="de Groot N.N."/>
        </authorList>
    </citation>
    <scope>NUCLEOTIDE SEQUENCE [LARGE SCALE GENOMIC DNA]</scope>
    <source>
        <strain evidence="11 12">DSM 15695</strain>
    </source>
</reference>
<dbReference type="GO" id="GO:0006412">
    <property type="term" value="P:translation"/>
    <property type="evidence" value="ECO:0007669"/>
    <property type="project" value="UniProtKB-UniRule"/>
</dbReference>
<dbReference type="PANTHER" id="PTHR36427">
    <property type="entry name" value="54S RIBOSOMAL PROTEIN L1, MITOCHONDRIAL"/>
    <property type="match status" value="1"/>
</dbReference>
<evidence type="ECO:0000256" key="8">
    <source>
        <dbReference type="ARBA" id="ARBA00035241"/>
    </source>
</evidence>
<comment type="subunit">
    <text evidence="9">Part of the 50S ribosomal subunit.</text>
</comment>
<keyword evidence="4 9" id="KW-0810">Translation regulation</keyword>
<dbReference type="NCBIfam" id="TIGR01169">
    <property type="entry name" value="rplA_bact"/>
    <property type="match status" value="1"/>
</dbReference>
<comment type="function">
    <text evidence="9">Binds directly to 23S rRNA. The L1 stalk is quite mobile in the ribosome, and is involved in E site tRNA release.</text>
</comment>
<evidence type="ECO:0000256" key="1">
    <source>
        <dbReference type="ARBA" id="ARBA00010531"/>
    </source>
</evidence>
<dbReference type="RefSeq" id="WP_092571034.1">
    <property type="nucleotide sequence ID" value="NZ_CALUDV010000007.1"/>
</dbReference>
<dbReference type="CDD" id="cd00403">
    <property type="entry name" value="Ribosomal_L1"/>
    <property type="match status" value="1"/>
</dbReference>
<sequence length="240" mass="25841">MAKKSKQYQAALEKVDRNKLYTPTEAITLAKEIDFAKFDATVEVSYNLNIDVKKADQQIRGAMVLPNGTGKTQTVVVVAQGAKAEEARAAGADFVGDADIIEKINGGWLDFDVMVATPDMMGQVGRLGRVLGPKGLMPNPKTGTVTMDVTKAVEEIKAGKVNYRADKAGIVNVPIGKVSFSTEKLVENFKALHEELIRVKPSGAKGRFITNLTLTTTFGPGIKIDAQTITAAVTKKDEEE</sequence>
<dbReference type="InterPro" id="IPR005878">
    <property type="entry name" value="Ribosom_uL1_bac-type"/>
</dbReference>
<keyword evidence="7 9" id="KW-0687">Ribonucleoprotein</keyword>
<gene>
    <name evidence="9" type="primary">rplA</name>
    <name evidence="11" type="ORF">SAMN04488558_103191</name>
</gene>
<dbReference type="GO" id="GO:0003735">
    <property type="term" value="F:structural constituent of ribosome"/>
    <property type="evidence" value="ECO:0007669"/>
    <property type="project" value="InterPro"/>
</dbReference>
<dbReference type="PIRSF" id="PIRSF002155">
    <property type="entry name" value="Ribosomal_L1"/>
    <property type="match status" value="1"/>
</dbReference>
<keyword evidence="3 9" id="KW-0699">rRNA-binding</keyword>
<keyword evidence="9" id="KW-0820">tRNA-binding</keyword>
<comment type="function">
    <text evidence="9">Protein L1 is also a translational repressor protein, it controls the translation of the L11 operon by binding to its mRNA.</text>
</comment>
<dbReference type="InterPro" id="IPR023674">
    <property type="entry name" value="Ribosomal_uL1-like"/>
</dbReference>
<dbReference type="FunFam" id="3.40.50.790:FF:000001">
    <property type="entry name" value="50S ribosomal protein L1"/>
    <property type="match status" value="1"/>
</dbReference>
<dbReference type="EMBL" id="FOEN01000003">
    <property type="protein sequence ID" value="SEP95697.1"/>
    <property type="molecule type" value="Genomic_DNA"/>
</dbReference>
<evidence type="ECO:0000313" key="12">
    <source>
        <dbReference type="Proteomes" id="UP000198833"/>
    </source>
</evidence>
<evidence type="ECO:0000256" key="2">
    <source>
        <dbReference type="ARBA" id="ARBA00022491"/>
    </source>
</evidence>
<protein>
    <recommendedName>
        <fullName evidence="8 9">Large ribosomal subunit protein uL1</fullName>
    </recommendedName>
</protein>
<dbReference type="PANTHER" id="PTHR36427:SF3">
    <property type="entry name" value="LARGE RIBOSOMAL SUBUNIT PROTEIN UL1M"/>
    <property type="match status" value="1"/>
</dbReference>
<dbReference type="PROSITE" id="PS01199">
    <property type="entry name" value="RIBOSOMAL_L1"/>
    <property type="match status" value="1"/>
</dbReference>
<dbReference type="GO" id="GO:0006417">
    <property type="term" value="P:regulation of translation"/>
    <property type="evidence" value="ECO:0007669"/>
    <property type="project" value="UniProtKB-KW"/>
</dbReference>
<name>A0A1H9C3Y8_9LACT</name>
<dbReference type="SUPFAM" id="SSF56808">
    <property type="entry name" value="Ribosomal protein L1"/>
    <property type="match status" value="1"/>
</dbReference>
<dbReference type="InterPro" id="IPR016095">
    <property type="entry name" value="Ribosomal_uL1_3-a/b-sand"/>
</dbReference>
<dbReference type="InterPro" id="IPR002143">
    <property type="entry name" value="Ribosomal_uL1"/>
</dbReference>
<dbReference type="Gene3D" id="3.30.190.20">
    <property type="match status" value="1"/>
</dbReference>
<dbReference type="Pfam" id="PF00687">
    <property type="entry name" value="Ribosomal_L1"/>
    <property type="match status" value="1"/>
</dbReference>
<evidence type="ECO:0000256" key="5">
    <source>
        <dbReference type="ARBA" id="ARBA00022884"/>
    </source>
</evidence>
<keyword evidence="12" id="KW-1185">Reference proteome</keyword>
<evidence type="ECO:0000256" key="4">
    <source>
        <dbReference type="ARBA" id="ARBA00022845"/>
    </source>
</evidence>
<evidence type="ECO:0000256" key="6">
    <source>
        <dbReference type="ARBA" id="ARBA00022980"/>
    </source>
</evidence>
<keyword evidence="6 9" id="KW-0689">Ribosomal protein</keyword>
<dbReference type="HAMAP" id="MF_01318_B">
    <property type="entry name" value="Ribosomal_uL1_B"/>
    <property type="match status" value="1"/>
</dbReference>
<evidence type="ECO:0000256" key="7">
    <source>
        <dbReference type="ARBA" id="ARBA00023274"/>
    </source>
</evidence>
<evidence type="ECO:0000256" key="9">
    <source>
        <dbReference type="HAMAP-Rule" id="MF_01318"/>
    </source>
</evidence>
<keyword evidence="5 9" id="KW-0694">RNA-binding</keyword>
<dbReference type="GO" id="GO:0015934">
    <property type="term" value="C:large ribosomal subunit"/>
    <property type="evidence" value="ECO:0007669"/>
    <property type="project" value="InterPro"/>
</dbReference>
<evidence type="ECO:0000256" key="10">
    <source>
        <dbReference type="RuleBase" id="RU000659"/>
    </source>
</evidence>
<evidence type="ECO:0000256" key="3">
    <source>
        <dbReference type="ARBA" id="ARBA00022730"/>
    </source>
</evidence>
<dbReference type="STRING" id="89093.SAMN04488558_103191"/>